<evidence type="ECO:0000256" key="1">
    <source>
        <dbReference type="SAM" id="MobiDB-lite"/>
    </source>
</evidence>
<gene>
    <name evidence="2" type="ORF">IM660_01480</name>
</gene>
<dbReference type="RefSeq" id="WP_193497684.1">
    <property type="nucleotide sequence ID" value="NZ_CP063169.1"/>
</dbReference>
<sequence>MLLLVLALTACAGETTRPLTTAESELLALTRFRNFDAGVRSVSFAVTDAGTRYEIDAWVDFQAGAGYGTVQLPDAEESALLAWTSQGVATAATAPTGPAPLPPPTQGWTSSELLPGQSRLHAVLAVLLSLGSDRPDNPVLLAQTDARWLREDSVAGTAVTVFRGPSSDAPAGAGSTTGTPAPSGPDESGAAEVRYWVADDGVLHRLEVSLGGDQDAVVIDLDDADVTFDLSQLQ</sequence>
<keyword evidence="3" id="KW-1185">Reference proteome</keyword>
<evidence type="ECO:0000313" key="3">
    <source>
        <dbReference type="Proteomes" id="UP000593758"/>
    </source>
</evidence>
<dbReference type="EMBL" id="CP063169">
    <property type="protein sequence ID" value="QOR71015.1"/>
    <property type="molecule type" value="Genomic_DNA"/>
</dbReference>
<name>A0A7M1SU12_9MICO</name>
<reference evidence="2 3" key="1">
    <citation type="submission" date="2020-10" db="EMBL/GenBank/DDBJ databases">
        <title>Haloactinobacterium sp. RN3S43, a bacterium isolated from saline soil.</title>
        <authorList>
            <person name="Sun J.-Q."/>
        </authorList>
    </citation>
    <scope>NUCLEOTIDE SEQUENCE [LARGE SCALE GENOMIC DNA]</scope>
    <source>
        <strain evidence="2 3">RN3S43</strain>
    </source>
</reference>
<organism evidence="2 3">
    <name type="scientific">Ruania alkalisoli</name>
    <dbReference type="NCBI Taxonomy" id="2779775"/>
    <lineage>
        <taxon>Bacteria</taxon>
        <taxon>Bacillati</taxon>
        <taxon>Actinomycetota</taxon>
        <taxon>Actinomycetes</taxon>
        <taxon>Micrococcales</taxon>
        <taxon>Ruaniaceae</taxon>
        <taxon>Ruania</taxon>
    </lineage>
</organism>
<protein>
    <submittedName>
        <fullName evidence="2">Uncharacterized protein</fullName>
    </submittedName>
</protein>
<feature type="region of interest" description="Disordered" evidence="1">
    <location>
        <begin position="162"/>
        <end position="188"/>
    </location>
</feature>
<dbReference type="Proteomes" id="UP000593758">
    <property type="component" value="Chromosome"/>
</dbReference>
<evidence type="ECO:0000313" key="2">
    <source>
        <dbReference type="EMBL" id="QOR71015.1"/>
    </source>
</evidence>
<proteinExistence type="predicted"/>
<dbReference type="KEGG" id="halt:IM660_01480"/>
<accession>A0A7M1SU12</accession>
<dbReference type="AlphaFoldDB" id="A0A7M1SU12"/>